<protein>
    <submittedName>
        <fullName evidence="2">Uncharacterized protein</fullName>
    </submittedName>
</protein>
<keyword evidence="1" id="KW-0732">Signal</keyword>
<evidence type="ECO:0000313" key="3">
    <source>
        <dbReference type="Proteomes" id="UP000249254"/>
    </source>
</evidence>
<reference evidence="3" key="1">
    <citation type="submission" date="2018-05" db="EMBL/GenBank/DDBJ databases">
        <authorList>
            <person name="Li X."/>
        </authorList>
    </citation>
    <scope>NUCLEOTIDE SEQUENCE [LARGE SCALE GENOMIC DNA]</scope>
    <source>
        <strain evidence="3">LX32</strain>
    </source>
</reference>
<keyword evidence="3" id="KW-1185">Reference proteome</keyword>
<evidence type="ECO:0000256" key="1">
    <source>
        <dbReference type="SAM" id="SignalP"/>
    </source>
</evidence>
<dbReference type="EMBL" id="QFYQ01000001">
    <property type="protein sequence ID" value="RAK54455.1"/>
    <property type="molecule type" value="Genomic_DNA"/>
</dbReference>
<dbReference type="AlphaFoldDB" id="A0A328AJ40"/>
<comment type="caution">
    <text evidence="2">The sequence shown here is derived from an EMBL/GenBank/DDBJ whole genome shotgun (WGS) entry which is preliminary data.</text>
</comment>
<proteinExistence type="predicted"/>
<dbReference type="Proteomes" id="UP000249254">
    <property type="component" value="Unassembled WGS sequence"/>
</dbReference>
<gene>
    <name evidence="2" type="ORF">DJ017_07925</name>
</gene>
<accession>A0A328AJ40</accession>
<sequence length="144" mass="15286">MKTSFRSLAASAAVLLALAPTGPALAQAQVTAQAPQRFELPCYDTSGRPIEALVIDFAAGVGFPTPTGSAQFAQPIRGTALEIVIPVRTPQANYDLVLYRLQGALSRWTPSGEPVAGLGNCAMTEPFVWAWKNAVRRGRGESFP</sequence>
<name>A0A328AJ40_9CAUL</name>
<organism evidence="2 3">
    <name type="scientific">Phenylobacterium soli</name>
    <dbReference type="NCBI Taxonomy" id="2170551"/>
    <lineage>
        <taxon>Bacteria</taxon>
        <taxon>Pseudomonadati</taxon>
        <taxon>Pseudomonadota</taxon>
        <taxon>Alphaproteobacteria</taxon>
        <taxon>Caulobacterales</taxon>
        <taxon>Caulobacteraceae</taxon>
        <taxon>Phenylobacterium</taxon>
    </lineage>
</organism>
<feature type="chain" id="PRO_5016374491" evidence="1">
    <location>
        <begin position="27"/>
        <end position="144"/>
    </location>
</feature>
<dbReference type="RefSeq" id="WP_111528206.1">
    <property type="nucleotide sequence ID" value="NZ_JBHRSG010000004.1"/>
</dbReference>
<feature type="signal peptide" evidence="1">
    <location>
        <begin position="1"/>
        <end position="26"/>
    </location>
</feature>
<evidence type="ECO:0000313" key="2">
    <source>
        <dbReference type="EMBL" id="RAK54455.1"/>
    </source>
</evidence>